<dbReference type="Gene3D" id="3.30.420.280">
    <property type="match status" value="1"/>
</dbReference>
<dbReference type="InterPro" id="IPR006437">
    <property type="entry name" value="Phage_terminase_lsu"/>
</dbReference>
<dbReference type="PANTHER" id="PTHR39184">
    <property type="match status" value="1"/>
</dbReference>
<evidence type="ECO:0000259" key="1">
    <source>
        <dbReference type="Pfam" id="PF04466"/>
    </source>
</evidence>
<gene>
    <name evidence="3" type="ORF">FGL85_01075</name>
</gene>
<dbReference type="Gene3D" id="3.40.50.300">
    <property type="entry name" value="P-loop containing nucleotide triphosphate hydrolases"/>
    <property type="match status" value="1"/>
</dbReference>
<feature type="domain" description="Phage terminase large subunit N-terminal" evidence="1">
    <location>
        <begin position="24"/>
        <end position="230"/>
    </location>
</feature>
<reference evidence="3 4" key="1">
    <citation type="submission" date="2019-06" db="EMBL/GenBank/DDBJ databases">
        <title>Genome analyses of bacteria isolated from kimchi.</title>
        <authorList>
            <person name="Lee S."/>
            <person name="Ahn S."/>
            <person name="Roh S."/>
        </authorList>
    </citation>
    <scope>NUCLEOTIDE SEQUENCE [LARGE SCALE GENOMIC DNA]</scope>
    <source>
        <strain evidence="3 4">CBA3630</strain>
    </source>
</reference>
<dbReference type="EMBL" id="CP042383">
    <property type="protein sequence ID" value="QEA41226.1"/>
    <property type="molecule type" value="Genomic_DNA"/>
</dbReference>
<dbReference type="NCBIfam" id="TIGR01547">
    <property type="entry name" value="phage_term_2"/>
    <property type="match status" value="1"/>
</dbReference>
<dbReference type="RefSeq" id="WP_147651082.1">
    <property type="nucleotide sequence ID" value="NZ_CP042383.1"/>
</dbReference>
<dbReference type="Pfam" id="PF04466">
    <property type="entry name" value="Terminase_3"/>
    <property type="match status" value="1"/>
</dbReference>
<organism evidence="3 4">
    <name type="scientific">Leuconostoc pseudomesenteroides</name>
    <dbReference type="NCBI Taxonomy" id="33968"/>
    <lineage>
        <taxon>Bacteria</taxon>
        <taxon>Bacillati</taxon>
        <taxon>Bacillota</taxon>
        <taxon>Bacilli</taxon>
        <taxon>Lactobacillales</taxon>
        <taxon>Lactobacillaceae</taxon>
        <taxon>Leuconostoc</taxon>
    </lineage>
</organism>
<dbReference type="PANTHER" id="PTHR39184:SF1">
    <property type="entry name" value="PBSX PHAGE TERMINASE LARGE SUBUNIT"/>
    <property type="match status" value="1"/>
</dbReference>
<protein>
    <submittedName>
        <fullName evidence="3">PBSX family phage terminase large subunit</fullName>
    </submittedName>
</protein>
<evidence type="ECO:0000259" key="2">
    <source>
        <dbReference type="Pfam" id="PF17288"/>
    </source>
</evidence>
<evidence type="ECO:0000313" key="4">
    <source>
        <dbReference type="Proteomes" id="UP000321296"/>
    </source>
</evidence>
<dbReference type="InterPro" id="IPR035413">
    <property type="entry name" value="Terminase_L_C"/>
</dbReference>
<dbReference type="Proteomes" id="UP000321296">
    <property type="component" value="Chromosome"/>
</dbReference>
<feature type="domain" description="Phage terminase large subunit C-terminal" evidence="2">
    <location>
        <begin position="263"/>
        <end position="403"/>
    </location>
</feature>
<dbReference type="AlphaFoldDB" id="A0A5B8SX22"/>
<dbReference type="KEGG" id="lpse:FGL85_01075"/>
<dbReference type="InterPro" id="IPR052380">
    <property type="entry name" value="Viral_DNA_packaging_terminase"/>
</dbReference>
<evidence type="ECO:0000313" key="3">
    <source>
        <dbReference type="EMBL" id="QEA41226.1"/>
    </source>
</evidence>
<dbReference type="Pfam" id="PF17288">
    <property type="entry name" value="Terminase_3C"/>
    <property type="match status" value="1"/>
</dbReference>
<name>A0A5B8SX22_LEUPS</name>
<dbReference type="InterPro" id="IPR027417">
    <property type="entry name" value="P-loop_NTPase"/>
</dbReference>
<accession>A0A5B8SX22</accession>
<dbReference type="InterPro" id="IPR035412">
    <property type="entry name" value="Terminase_L_N"/>
</dbReference>
<sequence length="427" mass="49358">MPTINWNLPKMVSRAYAPLFNSKARYIAYKGSRGSGKSEGVATKVILDVVTKPYVNWLVLRRYANTNRQSTFTLLQKVANRMGVGSLFQFNGSLPEITYKPTGQKILFRGADKPLSITSISVETGNLCRLWVEEAYQMELEESFETVDESMRGVIDDPDGFYQTVLTFNPWNERHWLKPKFFDEDTRVDNSLAITTTYKDNPFLDEDYVNRLLEMKERNPRRARVAVDGEWGVAEGLIYENTVVEKFDVKEVVKGARIVRGMDWGYGPDPTAFIEYAINTRTKDIYIYKEMYKQHMLTDEIFRWLYVHGYQQGDIRADYANGGDRMIQELKNKGISGMKRAHKYEIMFGVTYLQDFKIHVLPALEHTIEELNSYVYDTDKEGGWVGKAVDKNNHLMDAMRYAAEPLIMTRKSTTDRMEAFKQLGLGR</sequence>
<proteinExistence type="predicted"/>